<keyword evidence="1" id="KW-1133">Transmembrane helix</keyword>
<keyword evidence="3" id="KW-1185">Reference proteome</keyword>
<dbReference type="EMBL" id="ML977586">
    <property type="protein sequence ID" value="KAF2000873.1"/>
    <property type="molecule type" value="Genomic_DNA"/>
</dbReference>
<keyword evidence="1" id="KW-0472">Membrane</keyword>
<reference evidence="2" key="1">
    <citation type="journal article" date="2020" name="Stud. Mycol.">
        <title>101 Dothideomycetes genomes: a test case for predicting lifestyles and emergence of pathogens.</title>
        <authorList>
            <person name="Haridas S."/>
            <person name="Albert R."/>
            <person name="Binder M."/>
            <person name="Bloem J."/>
            <person name="Labutti K."/>
            <person name="Salamov A."/>
            <person name="Andreopoulos B."/>
            <person name="Baker S."/>
            <person name="Barry K."/>
            <person name="Bills G."/>
            <person name="Bluhm B."/>
            <person name="Cannon C."/>
            <person name="Castanera R."/>
            <person name="Culley D."/>
            <person name="Daum C."/>
            <person name="Ezra D."/>
            <person name="Gonzalez J."/>
            <person name="Henrissat B."/>
            <person name="Kuo A."/>
            <person name="Liang C."/>
            <person name="Lipzen A."/>
            <person name="Lutzoni F."/>
            <person name="Magnuson J."/>
            <person name="Mondo S."/>
            <person name="Nolan M."/>
            <person name="Ohm R."/>
            <person name="Pangilinan J."/>
            <person name="Park H.-J."/>
            <person name="Ramirez L."/>
            <person name="Alfaro M."/>
            <person name="Sun H."/>
            <person name="Tritt A."/>
            <person name="Yoshinaga Y."/>
            <person name="Zwiers L.-H."/>
            <person name="Turgeon B."/>
            <person name="Goodwin S."/>
            <person name="Spatafora J."/>
            <person name="Crous P."/>
            <person name="Grigoriev I."/>
        </authorList>
    </citation>
    <scope>NUCLEOTIDE SEQUENCE</scope>
    <source>
        <strain evidence="2">CBS 123094</strain>
    </source>
</reference>
<gene>
    <name evidence="2" type="ORF">P154DRAFT_189491</name>
</gene>
<feature type="transmembrane region" description="Helical" evidence="1">
    <location>
        <begin position="36"/>
        <end position="57"/>
    </location>
</feature>
<protein>
    <submittedName>
        <fullName evidence="2">Uncharacterized protein</fullName>
    </submittedName>
</protein>
<proteinExistence type="predicted"/>
<dbReference type="Proteomes" id="UP000799779">
    <property type="component" value="Unassembled WGS sequence"/>
</dbReference>
<keyword evidence="1" id="KW-0812">Transmembrane</keyword>
<evidence type="ECO:0000313" key="3">
    <source>
        <dbReference type="Proteomes" id="UP000799779"/>
    </source>
</evidence>
<organism evidence="2 3">
    <name type="scientific">Amniculicola lignicola CBS 123094</name>
    <dbReference type="NCBI Taxonomy" id="1392246"/>
    <lineage>
        <taxon>Eukaryota</taxon>
        <taxon>Fungi</taxon>
        <taxon>Dikarya</taxon>
        <taxon>Ascomycota</taxon>
        <taxon>Pezizomycotina</taxon>
        <taxon>Dothideomycetes</taxon>
        <taxon>Pleosporomycetidae</taxon>
        <taxon>Pleosporales</taxon>
        <taxon>Amniculicolaceae</taxon>
        <taxon>Amniculicola</taxon>
    </lineage>
</organism>
<dbReference type="AlphaFoldDB" id="A0A6A5WG46"/>
<name>A0A6A5WG46_9PLEO</name>
<evidence type="ECO:0000313" key="2">
    <source>
        <dbReference type="EMBL" id="KAF2000873.1"/>
    </source>
</evidence>
<sequence length="60" mass="7034">MATLILEAEHTRLRLTLLSSHIRFSIPFQSTETTTFFVSFHFSHFLLFFFSLFDTFLDAG</sequence>
<evidence type="ECO:0000256" key="1">
    <source>
        <dbReference type="SAM" id="Phobius"/>
    </source>
</evidence>
<accession>A0A6A5WG46</accession>